<comment type="caution">
    <text evidence="2">The sequence shown here is derived from an EMBL/GenBank/DDBJ whole genome shotgun (WGS) entry which is preliminary data.</text>
</comment>
<keyword evidence="3" id="KW-1185">Reference proteome</keyword>
<evidence type="ECO:0000256" key="1">
    <source>
        <dbReference type="SAM" id="MobiDB-lite"/>
    </source>
</evidence>
<gene>
    <name evidence="2" type="ORF">FHR87_000664</name>
</gene>
<dbReference type="Proteomes" id="UP000549250">
    <property type="component" value="Unassembled WGS sequence"/>
</dbReference>
<dbReference type="RefSeq" id="WP_183165289.1">
    <property type="nucleotide sequence ID" value="NZ_JACHXI010000002.1"/>
</dbReference>
<name>A0A839SY57_AZOMA</name>
<dbReference type="EMBL" id="JACHXI010000002">
    <property type="protein sequence ID" value="MBB3102291.1"/>
    <property type="molecule type" value="Genomic_DNA"/>
</dbReference>
<reference evidence="2 3" key="1">
    <citation type="submission" date="2020-08" db="EMBL/GenBank/DDBJ databases">
        <title>Genomic Encyclopedia of Type Strains, Phase III (KMG-III): the genomes of soil and plant-associated and newly described type strains.</title>
        <authorList>
            <person name="Whitman W."/>
        </authorList>
    </citation>
    <scope>NUCLEOTIDE SEQUENCE [LARGE SCALE GENOMIC DNA]</scope>
    <source>
        <strain evidence="2 3">CECT 4462</strain>
    </source>
</reference>
<feature type="region of interest" description="Disordered" evidence="1">
    <location>
        <begin position="1"/>
        <end position="93"/>
    </location>
</feature>
<proteinExistence type="predicted"/>
<dbReference type="AlphaFoldDB" id="A0A839SY57"/>
<feature type="compositionally biased region" description="Polar residues" evidence="1">
    <location>
        <begin position="35"/>
        <end position="49"/>
    </location>
</feature>
<evidence type="ECO:0000313" key="2">
    <source>
        <dbReference type="EMBL" id="MBB3102291.1"/>
    </source>
</evidence>
<organism evidence="2 3">
    <name type="scientific">Azomonas macrocytogenes</name>
    <name type="common">Azotobacter macrocytogenes</name>
    <dbReference type="NCBI Taxonomy" id="69962"/>
    <lineage>
        <taxon>Bacteria</taxon>
        <taxon>Pseudomonadati</taxon>
        <taxon>Pseudomonadota</taxon>
        <taxon>Gammaproteobacteria</taxon>
        <taxon>Pseudomonadales</taxon>
        <taxon>Pseudomonadaceae</taxon>
        <taxon>Azomonas</taxon>
    </lineage>
</organism>
<feature type="compositionally biased region" description="Basic and acidic residues" evidence="1">
    <location>
        <begin position="81"/>
        <end position="93"/>
    </location>
</feature>
<accession>A0A839SY57</accession>
<evidence type="ECO:0000313" key="3">
    <source>
        <dbReference type="Proteomes" id="UP000549250"/>
    </source>
</evidence>
<sequence>MLPSIPSSLLPVTAQQDSSKPRPEVSPITPVVKSAAQSAVTQGRHQSQEMTDDMNEQRGHRHTEHMVENPIAESVDAAMEEIPRQGTRIDIKI</sequence>
<protein>
    <submittedName>
        <fullName evidence="2">Uncharacterized protein</fullName>
    </submittedName>
</protein>